<dbReference type="PANTHER" id="PTHR30632">
    <property type="entry name" value="MOLYBDATE-BINDING PERIPLASMIC PROTEIN"/>
    <property type="match status" value="1"/>
</dbReference>
<organism evidence="5 6">
    <name type="scientific">Pseudonocardia nematodicida</name>
    <dbReference type="NCBI Taxonomy" id="1206997"/>
    <lineage>
        <taxon>Bacteria</taxon>
        <taxon>Bacillati</taxon>
        <taxon>Actinomycetota</taxon>
        <taxon>Actinomycetes</taxon>
        <taxon>Pseudonocardiales</taxon>
        <taxon>Pseudonocardiaceae</taxon>
        <taxon>Pseudonocardia</taxon>
    </lineage>
</organism>
<protein>
    <submittedName>
        <fullName evidence="5">Molybdate ABC transporter substrate-binding protein</fullName>
    </submittedName>
</protein>
<dbReference type="EMBL" id="JBEDNQ010000003">
    <property type="protein sequence ID" value="MEQ3550359.1"/>
    <property type="molecule type" value="Genomic_DNA"/>
</dbReference>
<dbReference type="Gene3D" id="3.40.190.10">
    <property type="entry name" value="Periplasmic binding protein-like II"/>
    <property type="match status" value="2"/>
</dbReference>
<dbReference type="PROSITE" id="PS51257">
    <property type="entry name" value="PROKAR_LIPOPROTEIN"/>
    <property type="match status" value="1"/>
</dbReference>
<dbReference type="PANTHER" id="PTHR30632:SF0">
    <property type="entry name" value="SULFATE-BINDING PROTEIN"/>
    <property type="match status" value="1"/>
</dbReference>
<accession>A0ABV1K844</accession>
<dbReference type="Proteomes" id="UP001494902">
    <property type="component" value="Unassembled WGS sequence"/>
</dbReference>
<sequence>MNTRSAYRAAGAVVSAAALGLLAACGGGGGDAGGEAGQGDQAQAGGPLTVFAAASLTGTFEELEREFEAANPGTDVTFNFAGSSTLAQQITQGAPADVFASADQSNMDKVTEPELTEGEPTLFATNTLQIAVAPQNPKDVTSLETLTQPDLRTVICAPQVPCGAATERVEQAAGVDIPAVSEEQDVKAVLQKVQTGNADAGLVYKTDVAASGGQVEGVDFPQASEAVNDYPIAVLKSTRNAELAQRWVEFVTGDEGKRVLEAAGFGSP</sequence>
<evidence type="ECO:0000256" key="2">
    <source>
        <dbReference type="ARBA" id="ARBA00022723"/>
    </source>
</evidence>
<dbReference type="Pfam" id="PF13531">
    <property type="entry name" value="SBP_bac_11"/>
    <property type="match status" value="1"/>
</dbReference>
<keyword evidence="3 4" id="KW-0732">Signal</keyword>
<comment type="similarity">
    <text evidence="1">Belongs to the bacterial solute-binding protein ModA family.</text>
</comment>
<feature type="signal peptide" evidence="4">
    <location>
        <begin position="1"/>
        <end position="23"/>
    </location>
</feature>
<dbReference type="SUPFAM" id="SSF53850">
    <property type="entry name" value="Periplasmic binding protein-like II"/>
    <property type="match status" value="1"/>
</dbReference>
<proteinExistence type="inferred from homology"/>
<dbReference type="NCBIfam" id="TIGR01256">
    <property type="entry name" value="modA"/>
    <property type="match status" value="1"/>
</dbReference>
<dbReference type="RefSeq" id="WP_349297455.1">
    <property type="nucleotide sequence ID" value="NZ_JBEDNQ010000003.1"/>
</dbReference>
<evidence type="ECO:0000256" key="4">
    <source>
        <dbReference type="SAM" id="SignalP"/>
    </source>
</evidence>
<evidence type="ECO:0000313" key="5">
    <source>
        <dbReference type="EMBL" id="MEQ3550359.1"/>
    </source>
</evidence>
<dbReference type="InterPro" id="IPR050682">
    <property type="entry name" value="ModA/WtpA"/>
</dbReference>
<keyword evidence="2" id="KW-0479">Metal-binding</keyword>
<evidence type="ECO:0000256" key="1">
    <source>
        <dbReference type="ARBA" id="ARBA00009175"/>
    </source>
</evidence>
<dbReference type="InterPro" id="IPR005950">
    <property type="entry name" value="ModA"/>
</dbReference>
<gene>
    <name evidence="5" type="primary">modA</name>
    <name evidence="5" type="ORF">WIS52_07745</name>
</gene>
<comment type="caution">
    <text evidence="5">The sequence shown here is derived from an EMBL/GenBank/DDBJ whole genome shotgun (WGS) entry which is preliminary data.</text>
</comment>
<dbReference type="PIRSF" id="PIRSF004846">
    <property type="entry name" value="ModA"/>
    <property type="match status" value="1"/>
</dbReference>
<name>A0ABV1K844_9PSEU</name>
<evidence type="ECO:0000313" key="6">
    <source>
        <dbReference type="Proteomes" id="UP001494902"/>
    </source>
</evidence>
<feature type="chain" id="PRO_5046003405" evidence="4">
    <location>
        <begin position="24"/>
        <end position="268"/>
    </location>
</feature>
<evidence type="ECO:0000256" key="3">
    <source>
        <dbReference type="ARBA" id="ARBA00022729"/>
    </source>
</evidence>
<keyword evidence="6" id="KW-1185">Reference proteome</keyword>
<dbReference type="CDD" id="cd13538">
    <property type="entry name" value="PBP2_ModA_like_1"/>
    <property type="match status" value="1"/>
</dbReference>
<reference evidence="5 6" key="1">
    <citation type="submission" date="2024-03" db="EMBL/GenBank/DDBJ databases">
        <title>Draft genome sequence of Pseudonocardia nematodicida JCM 31783.</title>
        <authorList>
            <person name="Butdee W."/>
            <person name="Duangmal K."/>
        </authorList>
    </citation>
    <scope>NUCLEOTIDE SEQUENCE [LARGE SCALE GENOMIC DNA]</scope>
    <source>
        <strain evidence="5 6">JCM 31783</strain>
    </source>
</reference>